<reference evidence="2 3" key="1">
    <citation type="journal article" date="2013" name="Int. J. Syst. Evol. Microbiol.">
        <title>Tumebacillus flagellatus sp. nov., an alpha-amylase/pullulanase-producing bacterium isolated from cassava wastewater.</title>
        <authorList>
            <person name="Wang Q."/>
            <person name="Xie N."/>
            <person name="Qin Y."/>
            <person name="Shen N."/>
            <person name="Zhu J."/>
            <person name="Mi H."/>
            <person name="Huang R."/>
        </authorList>
    </citation>
    <scope>NUCLEOTIDE SEQUENCE [LARGE SCALE GENOMIC DNA]</scope>
    <source>
        <strain evidence="2 3">GST4</strain>
    </source>
</reference>
<feature type="chain" id="PRO_5001698656" description="Peptidase C-terminal archaeal/bacterial domain-containing protein" evidence="1">
    <location>
        <begin position="25"/>
        <end position="150"/>
    </location>
</feature>
<dbReference type="AlphaFoldDB" id="A0A074MAR8"/>
<feature type="signal peptide" evidence="1">
    <location>
        <begin position="1"/>
        <end position="24"/>
    </location>
</feature>
<proteinExistence type="predicted"/>
<accession>A0A074MAR8</accession>
<dbReference type="OrthoDB" id="1947745at2"/>
<name>A0A074MAR8_9BACL</name>
<keyword evidence="1" id="KW-0732">Signal</keyword>
<evidence type="ECO:0000256" key="1">
    <source>
        <dbReference type="SAM" id="SignalP"/>
    </source>
</evidence>
<dbReference type="STRING" id="1157490.EL26_12035"/>
<evidence type="ECO:0008006" key="4">
    <source>
        <dbReference type="Google" id="ProtNLM"/>
    </source>
</evidence>
<sequence>MKKFATLFSALALTVMLVPTASSASVSTEDIKMESEPNDTMSSATRIDSVSQRMGTISTADDVDWYFLTIGSLQTSPTATFTLSNIPSGKDYDLMVYDQNNKLVGISTNAGNTDETVKFPIVPGATYYAKVYSYSGYSASSYYLLSLNYN</sequence>
<evidence type="ECO:0000313" key="3">
    <source>
        <dbReference type="Proteomes" id="UP000027931"/>
    </source>
</evidence>
<dbReference type="Gene3D" id="2.60.120.380">
    <property type="match status" value="1"/>
</dbReference>
<organism evidence="2 3">
    <name type="scientific">Tumebacillus flagellatus</name>
    <dbReference type="NCBI Taxonomy" id="1157490"/>
    <lineage>
        <taxon>Bacteria</taxon>
        <taxon>Bacillati</taxon>
        <taxon>Bacillota</taxon>
        <taxon>Bacilli</taxon>
        <taxon>Bacillales</taxon>
        <taxon>Alicyclobacillaceae</taxon>
        <taxon>Tumebacillus</taxon>
    </lineage>
</organism>
<dbReference type="Proteomes" id="UP000027931">
    <property type="component" value="Unassembled WGS sequence"/>
</dbReference>
<keyword evidence="3" id="KW-1185">Reference proteome</keyword>
<dbReference type="EMBL" id="JMIR01000015">
    <property type="protein sequence ID" value="KEO83012.1"/>
    <property type="molecule type" value="Genomic_DNA"/>
</dbReference>
<gene>
    <name evidence="2" type="ORF">EL26_12035</name>
</gene>
<protein>
    <recommendedName>
        <fullName evidence="4">Peptidase C-terminal archaeal/bacterial domain-containing protein</fullName>
    </recommendedName>
</protein>
<dbReference type="RefSeq" id="WP_038088509.1">
    <property type="nucleotide sequence ID" value="NZ_JMIR01000015.1"/>
</dbReference>
<comment type="caution">
    <text evidence="2">The sequence shown here is derived from an EMBL/GenBank/DDBJ whole genome shotgun (WGS) entry which is preliminary data.</text>
</comment>
<dbReference type="eggNOG" id="COG1075">
    <property type="taxonomic scope" value="Bacteria"/>
</dbReference>
<evidence type="ECO:0000313" key="2">
    <source>
        <dbReference type="EMBL" id="KEO83012.1"/>
    </source>
</evidence>
<dbReference type="SUPFAM" id="SSF89260">
    <property type="entry name" value="Collagen-binding domain"/>
    <property type="match status" value="1"/>
</dbReference>